<dbReference type="InterPro" id="IPR032696">
    <property type="entry name" value="SQ_cyclase_C"/>
</dbReference>
<protein>
    <recommendedName>
        <fullName evidence="3">Squalene cyclase C-terminal domain-containing protein</fullName>
    </recommendedName>
</protein>
<dbReference type="Pfam" id="PF13243">
    <property type="entry name" value="SQHop_cyclase_C"/>
    <property type="match status" value="1"/>
</dbReference>
<evidence type="ECO:0000256" key="1">
    <source>
        <dbReference type="ARBA" id="ARBA00009755"/>
    </source>
</evidence>
<dbReference type="PANTHER" id="PTHR11764">
    <property type="entry name" value="TERPENE CYCLASE/MUTASE FAMILY MEMBER"/>
    <property type="match status" value="1"/>
</dbReference>
<dbReference type="InterPro" id="IPR008930">
    <property type="entry name" value="Terpenoid_cyclase/PrenylTrfase"/>
</dbReference>
<comment type="similarity">
    <text evidence="1">Belongs to the terpene cyclase/mutase family.</text>
</comment>
<evidence type="ECO:0000313" key="4">
    <source>
        <dbReference type="EMBL" id="KAK7277440.1"/>
    </source>
</evidence>
<keyword evidence="5" id="KW-1185">Reference proteome</keyword>
<evidence type="ECO:0000313" key="5">
    <source>
        <dbReference type="Proteomes" id="UP001359559"/>
    </source>
</evidence>
<sequence>MVGKEHPKLIVGEPLLVHWPCSKLRRKALHHVMQHIRYEDQNTNYICIGPVNKNPNSEAYKYHISRIKDYLWVAEDGMKMQKVDQCQGYNGSQFWDVALSVQAILATNLEDEYGSMLKKANNFIKCSQVTTNSSGNPSYWYRHISKGGWTFSTPDNGWPVSDCTAEGLKAAILLSKLPFETLGKEWKQNGYMMQLIIYYPCRIKMVDLHPTSSQDLIHGWRYVECTSAAIQGLALFTQRYPRYRRKEIETCINKAAKYIESIQLADGSWYGSWGICYTYGTWFGIKGLTAAGKRYKDSYSIRRACEFLLSKQNLCGGWGESYISCQKRVYTNLEGNKSHIVNTAWAMLALIEAGQAQRDPTPLHRAAKLLINSQMENGEFPQQEIMGVFNKNCTISYSAYRNIFPIWALGEYRSRVLRYPNKGSIATG</sequence>
<dbReference type="Gene3D" id="1.50.10.20">
    <property type="match status" value="1"/>
</dbReference>
<dbReference type="InterPro" id="IPR002365">
    <property type="entry name" value="Terpene_synthase_CS"/>
</dbReference>
<dbReference type="InterPro" id="IPR018333">
    <property type="entry name" value="Squalene_cyclase"/>
</dbReference>
<dbReference type="SUPFAM" id="SSF48239">
    <property type="entry name" value="Terpenoid cyclases/Protein prenyltransferases"/>
    <property type="match status" value="1"/>
</dbReference>
<accession>A0AAN9FQ79</accession>
<organism evidence="4 5">
    <name type="scientific">Clitoria ternatea</name>
    <name type="common">Butterfly pea</name>
    <dbReference type="NCBI Taxonomy" id="43366"/>
    <lineage>
        <taxon>Eukaryota</taxon>
        <taxon>Viridiplantae</taxon>
        <taxon>Streptophyta</taxon>
        <taxon>Embryophyta</taxon>
        <taxon>Tracheophyta</taxon>
        <taxon>Spermatophyta</taxon>
        <taxon>Magnoliopsida</taxon>
        <taxon>eudicotyledons</taxon>
        <taxon>Gunneridae</taxon>
        <taxon>Pentapetalae</taxon>
        <taxon>rosids</taxon>
        <taxon>fabids</taxon>
        <taxon>Fabales</taxon>
        <taxon>Fabaceae</taxon>
        <taxon>Papilionoideae</taxon>
        <taxon>50 kb inversion clade</taxon>
        <taxon>NPAAA clade</taxon>
        <taxon>indigoferoid/millettioid clade</taxon>
        <taxon>Phaseoleae</taxon>
        <taxon>Clitoria</taxon>
    </lineage>
</organism>
<dbReference type="PANTHER" id="PTHR11764:SF44">
    <property type="entry name" value="LANOSTEROL SYNTHASE"/>
    <property type="match status" value="1"/>
</dbReference>
<comment type="caution">
    <text evidence="4">The sequence shown here is derived from an EMBL/GenBank/DDBJ whole genome shotgun (WGS) entry which is preliminary data.</text>
</comment>
<dbReference type="AlphaFoldDB" id="A0AAN9FQ79"/>
<dbReference type="PROSITE" id="PS01074">
    <property type="entry name" value="TERPENE_SYNTHASES"/>
    <property type="match status" value="1"/>
</dbReference>
<evidence type="ECO:0000256" key="2">
    <source>
        <dbReference type="ARBA" id="ARBA00022737"/>
    </source>
</evidence>
<dbReference type="EMBL" id="JAYKXN010000006">
    <property type="protein sequence ID" value="KAK7277440.1"/>
    <property type="molecule type" value="Genomic_DNA"/>
</dbReference>
<dbReference type="GO" id="GO:0005811">
    <property type="term" value="C:lipid droplet"/>
    <property type="evidence" value="ECO:0007669"/>
    <property type="project" value="InterPro"/>
</dbReference>
<dbReference type="Proteomes" id="UP001359559">
    <property type="component" value="Unassembled WGS sequence"/>
</dbReference>
<dbReference type="GO" id="GO:0031559">
    <property type="term" value="F:oxidosqualene cyclase activity"/>
    <property type="evidence" value="ECO:0007669"/>
    <property type="project" value="UniProtKB-ARBA"/>
</dbReference>
<dbReference type="GO" id="GO:0019745">
    <property type="term" value="P:pentacyclic triterpenoid biosynthetic process"/>
    <property type="evidence" value="ECO:0007669"/>
    <property type="project" value="UniProtKB-ARBA"/>
</dbReference>
<dbReference type="FunFam" id="1.50.10.20:FF:000011">
    <property type="entry name" value="Terpene cyclase/mutase family member"/>
    <property type="match status" value="1"/>
</dbReference>
<feature type="domain" description="Squalene cyclase C-terminal" evidence="3">
    <location>
        <begin position="243"/>
        <end position="413"/>
    </location>
</feature>
<keyword evidence="2" id="KW-0677">Repeat</keyword>
<reference evidence="4 5" key="1">
    <citation type="submission" date="2024-01" db="EMBL/GenBank/DDBJ databases">
        <title>The genomes of 5 underutilized Papilionoideae crops provide insights into root nodulation and disease resistance.</title>
        <authorList>
            <person name="Yuan L."/>
        </authorList>
    </citation>
    <scope>NUCLEOTIDE SEQUENCE [LARGE SCALE GENOMIC DNA]</scope>
    <source>
        <strain evidence="4">LY-2023</strain>
        <tissue evidence="4">Leaf</tissue>
    </source>
</reference>
<evidence type="ECO:0000259" key="3">
    <source>
        <dbReference type="Pfam" id="PF13243"/>
    </source>
</evidence>
<name>A0AAN9FQ79_CLITE</name>
<gene>
    <name evidence="4" type="ORF">RJT34_22453</name>
</gene>
<proteinExistence type="inferred from homology"/>